<feature type="region of interest" description="Disordered" evidence="1">
    <location>
        <begin position="1"/>
        <end position="50"/>
    </location>
</feature>
<gene>
    <name evidence="2" type="ORF">QBC34DRAFT_422085</name>
</gene>
<organism evidence="2 3">
    <name type="scientific">Podospora aff. communis PSN243</name>
    <dbReference type="NCBI Taxonomy" id="3040156"/>
    <lineage>
        <taxon>Eukaryota</taxon>
        <taxon>Fungi</taxon>
        <taxon>Dikarya</taxon>
        <taxon>Ascomycota</taxon>
        <taxon>Pezizomycotina</taxon>
        <taxon>Sordariomycetes</taxon>
        <taxon>Sordariomycetidae</taxon>
        <taxon>Sordariales</taxon>
        <taxon>Podosporaceae</taxon>
        <taxon>Podospora</taxon>
    </lineage>
</organism>
<proteinExistence type="predicted"/>
<reference evidence="2" key="2">
    <citation type="submission" date="2023-05" db="EMBL/GenBank/DDBJ databases">
        <authorList>
            <consortium name="Lawrence Berkeley National Laboratory"/>
            <person name="Steindorff A."/>
            <person name="Hensen N."/>
            <person name="Bonometti L."/>
            <person name="Westerberg I."/>
            <person name="Brannstrom I.O."/>
            <person name="Guillou S."/>
            <person name="Cros-Aarteil S."/>
            <person name="Calhoun S."/>
            <person name="Haridas S."/>
            <person name="Kuo A."/>
            <person name="Mondo S."/>
            <person name="Pangilinan J."/>
            <person name="Riley R."/>
            <person name="Labutti K."/>
            <person name="Andreopoulos B."/>
            <person name="Lipzen A."/>
            <person name="Chen C."/>
            <person name="Yanf M."/>
            <person name="Daum C."/>
            <person name="Ng V."/>
            <person name="Clum A."/>
            <person name="Ohm R."/>
            <person name="Martin F."/>
            <person name="Silar P."/>
            <person name="Natvig D."/>
            <person name="Lalanne C."/>
            <person name="Gautier V."/>
            <person name="Ament-Velasquez S.L."/>
            <person name="Kruys A."/>
            <person name="Hutchinson M.I."/>
            <person name="Powell A.J."/>
            <person name="Barry K."/>
            <person name="Miller A.N."/>
            <person name="Grigoriev I.V."/>
            <person name="Debuchy R."/>
            <person name="Gladieux P."/>
            <person name="Thoren M.H."/>
            <person name="Johannesson H."/>
        </authorList>
    </citation>
    <scope>NUCLEOTIDE SEQUENCE</scope>
    <source>
        <strain evidence="2">PSN243</strain>
    </source>
</reference>
<protein>
    <submittedName>
        <fullName evidence="2">Uncharacterized protein</fullName>
    </submittedName>
</protein>
<evidence type="ECO:0000313" key="3">
    <source>
        <dbReference type="Proteomes" id="UP001321760"/>
    </source>
</evidence>
<name>A0AAV9GYT8_9PEZI</name>
<feature type="compositionally biased region" description="Basic and acidic residues" evidence="1">
    <location>
        <begin position="179"/>
        <end position="193"/>
    </location>
</feature>
<dbReference type="EMBL" id="MU865920">
    <property type="protein sequence ID" value="KAK4453407.1"/>
    <property type="molecule type" value="Genomic_DNA"/>
</dbReference>
<dbReference type="AlphaFoldDB" id="A0AAV9GYT8"/>
<sequence>MAQHRQAPSQFKEEPGHDSLQNHGASSSKAPSTLDSSVPEDDACRKVGPGADLAVGAPGAATGAVAGLQGPLGGHYQRSQLGSPMALAEVRMGPGLGPWMVDFNGGPKVSTAVWCGWKLSEGYLPSPVAISLHFDDTRATVSPGQLCHKLWVLGRLRPFLSQAEPAKPGGEEVSSTDAIEQRAGRSQRLDTQNRCRGIFKPVGLPPGGSRKAVEASRW</sequence>
<evidence type="ECO:0000256" key="1">
    <source>
        <dbReference type="SAM" id="MobiDB-lite"/>
    </source>
</evidence>
<evidence type="ECO:0000313" key="2">
    <source>
        <dbReference type="EMBL" id="KAK4453407.1"/>
    </source>
</evidence>
<feature type="compositionally biased region" description="Polar residues" evidence="1">
    <location>
        <begin position="19"/>
        <end position="36"/>
    </location>
</feature>
<keyword evidence="3" id="KW-1185">Reference proteome</keyword>
<feature type="region of interest" description="Disordered" evidence="1">
    <location>
        <begin position="163"/>
        <end position="218"/>
    </location>
</feature>
<dbReference type="Proteomes" id="UP001321760">
    <property type="component" value="Unassembled WGS sequence"/>
</dbReference>
<accession>A0AAV9GYT8</accession>
<comment type="caution">
    <text evidence="2">The sequence shown here is derived from an EMBL/GenBank/DDBJ whole genome shotgun (WGS) entry which is preliminary data.</text>
</comment>
<reference evidence="2" key="1">
    <citation type="journal article" date="2023" name="Mol. Phylogenet. Evol.">
        <title>Genome-scale phylogeny and comparative genomics of the fungal order Sordariales.</title>
        <authorList>
            <person name="Hensen N."/>
            <person name="Bonometti L."/>
            <person name="Westerberg I."/>
            <person name="Brannstrom I.O."/>
            <person name="Guillou S."/>
            <person name="Cros-Aarteil S."/>
            <person name="Calhoun S."/>
            <person name="Haridas S."/>
            <person name="Kuo A."/>
            <person name="Mondo S."/>
            <person name="Pangilinan J."/>
            <person name="Riley R."/>
            <person name="LaButti K."/>
            <person name="Andreopoulos B."/>
            <person name="Lipzen A."/>
            <person name="Chen C."/>
            <person name="Yan M."/>
            <person name="Daum C."/>
            <person name="Ng V."/>
            <person name="Clum A."/>
            <person name="Steindorff A."/>
            <person name="Ohm R.A."/>
            <person name="Martin F."/>
            <person name="Silar P."/>
            <person name="Natvig D.O."/>
            <person name="Lalanne C."/>
            <person name="Gautier V."/>
            <person name="Ament-Velasquez S.L."/>
            <person name="Kruys A."/>
            <person name="Hutchinson M.I."/>
            <person name="Powell A.J."/>
            <person name="Barry K."/>
            <person name="Miller A.N."/>
            <person name="Grigoriev I.V."/>
            <person name="Debuchy R."/>
            <person name="Gladieux P."/>
            <person name="Hiltunen Thoren M."/>
            <person name="Johannesson H."/>
        </authorList>
    </citation>
    <scope>NUCLEOTIDE SEQUENCE</scope>
    <source>
        <strain evidence="2">PSN243</strain>
    </source>
</reference>